<evidence type="ECO:0000313" key="2">
    <source>
        <dbReference type="Proteomes" id="UP000024635"/>
    </source>
</evidence>
<organism evidence="1 2">
    <name type="scientific">Ancylostoma ceylanicum</name>
    <dbReference type="NCBI Taxonomy" id="53326"/>
    <lineage>
        <taxon>Eukaryota</taxon>
        <taxon>Metazoa</taxon>
        <taxon>Ecdysozoa</taxon>
        <taxon>Nematoda</taxon>
        <taxon>Chromadorea</taxon>
        <taxon>Rhabditida</taxon>
        <taxon>Rhabditina</taxon>
        <taxon>Rhabditomorpha</taxon>
        <taxon>Strongyloidea</taxon>
        <taxon>Ancylostomatidae</taxon>
        <taxon>Ancylostomatinae</taxon>
        <taxon>Ancylostoma</taxon>
    </lineage>
</organism>
<proteinExistence type="predicted"/>
<comment type="caution">
    <text evidence="1">The sequence shown here is derived from an EMBL/GenBank/DDBJ whole genome shotgun (WGS) entry which is preliminary data.</text>
</comment>
<evidence type="ECO:0000313" key="1">
    <source>
        <dbReference type="EMBL" id="EYB81584.1"/>
    </source>
</evidence>
<dbReference type="EMBL" id="JARK01001714">
    <property type="protein sequence ID" value="EYB81584.1"/>
    <property type="molecule type" value="Genomic_DNA"/>
</dbReference>
<dbReference type="Proteomes" id="UP000024635">
    <property type="component" value="Unassembled WGS sequence"/>
</dbReference>
<keyword evidence="2" id="KW-1185">Reference proteome</keyword>
<dbReference type="AlphaFoldDB" id="A0A016RUF7"/>
<name>A0A016RUF7_9BILA</name>
<accession>A0A016RUF7</accession>
<gene>
    <name evidence="1" type="primary">Acey_s0378.g280</name>
    <name evidence="1" type="ORF">Y032_0378g280</name>
</gene>
<protein>
    <submittedName>
        <fullName evidence="1">Uncharacterized protein</fullName>
    </submittedName>
</protein>
<sequence length="69" mass="7621">MIRMMALAVGGARGGGGDSGSRESKPREIDWKMENLLLQNDDDGVDNALMDAMFPRFPAQVMKRTFDDS</sequence>
<reference evidence="2" key="1">
    <citation type="journal article" date="2015" name="Nat. Genet.">
        <title>The genome and transcriptome of the zoonotic hookworm Ancylostoma ceylanicum identify infection-specific gene families.</title>
        <authorList>
            <person name="Schwarz E.M."/>
            <person name="Hu Y."/>
            <person name="Antoshechkin I."/>
            <person name="Miller M.M."/>
            <person name="Sternberg P.W."/>
            <person name="Aroian R.V."/>
        </authorList>
    </citation>
    <scope>NUCLEOTIDE SEQUENCE</scope>
    <source>
        <strain evidence="2">HY135</strain>
    </source>
</reference>